<dbReference type="EMBL" id="CAJNOI010000028">
    <property type="protein sequence ID" value="CAF0868713.1"/>
    <property type="molecule type" value="Genomic_DNA"/>
</dbReference>
<dbReference type="GO" id="GO:0005743">
    <property type="term" value="C:mitochondrial inner membrane"/>
    <property type="evidence" value="ECO:0007669"/>
    <property type="project" value="TreeGrafter"/>
</dbReference>
<dbReference type="EMBL" id="CAJNOM010000023">
    <property type="protein sequence ID" value="CAF0828660.1"/>
    <property type="molecule type" value="Genomic_DNA"/>
</dbReference>
<keyword evidence="7" id="KW-0812">Transmembrane</keyword>
<protein>
    <recommendedName>
        <fullName evidence="8">Dihydroorotate dehydrogenase catalytic domain-containing protein</fullName>
    </recommendedName>
</protein>
<evidence type="ECO:0000256" key="5">
    <source>
        <dbReference type="ARBA" id="ARBA00023002"/>
    </source>
</evidence>
<evidence type="ECO:0000256" key="1">
    <source>
        <dbReference type="ARBA" id="ARBA00001917"/>
    </source>
</evidence>
<dbReference type="SUPFAM" id="SSF51395">
    <property type="entry name" value="FMN-linked oxidoreductases"/>
    <property type="match status" value="1"/>
</dbReference>
<evidence type="ECO:0000256" key="3">
    <source>
        <dbReference type="ARBA" id="ARBA00022630"/>
    </source>
</evidence>
<gene>
    <name evidence="10" type="ORF">BJG266_LOCUS8779</name>
    <name evidence="9" type="ORF">QVE165_LOCUS5660</name>
</gene>
<sequence length="357" mass="39939">MYILIGVNIGRNKNTTTDVEQDYTLGIEQFGCLADYLVINVSSPNTPGLRNLQSENELKSLLTSIRKACDKISCQNQTRNKPLVLLKVAPDLNENDIKSISSVIRQPNTQLDGLIVSNTTIARMDTLKNEHRNETGGLSGRPLKEKALETLRLFRYYTQGQIPLIGVGGIETAEDIIERMKAGASLVQIYTSLAYSGPPLVNKLNRQLATIMRFGTKTATDIKTRTYATEEDLGKIFELPLTIQQQILSPSNNINFNYETIHDNGILYNSTYIVLFHQGEQNLIGIHKYYYLETTRKLVGVTIGAGALIGAICYYFGSIGERTSSLTEYIQEITMQLLIKHLQDVLACFSLQLIFMI</sequence>
<name>A0A813UM37_9BILA</name>
<evidence type="ECO:0000256" key="2">
    <source>
        <dbReference type="ARBA" id="ARBA00004725"/>
    </source>
</evidence>
<dbReference type="CDD" id="cd04738">
    <property type="entry name" value="DHOD_2_like"/>
    <property type="match status" value="1"/>
</dbReference>
<feature type="domain" description="Dihydroorotate dehydrogenase catalytic" evidence="8">
    <location>
        <begin position="5"/>
        <end position="212"/>
    </location>
</feature>
<evidence type="ECO:0000313" key="9">
    <source>
        <dbReference type="EMBL" id="CAF0828660.1"/>
    </source>
</evidence>
<dbReference type="InterPro" id="IPR005720">
    <property type="entry name" value="Dihydroorotate_DH_cat"/>
</dbReference>
<dbReference type="OrthoDB" id="14784at2759"/>
<keyword evidence="7" id="KW-1133">Transmembrane helix</keyword>
<dbReference type="GO" id="GO:0004152">
    <property type="term" value="F:dihydroorotate dehydrogenase activity"/>
    <property type="evidence" value="ECO:0007669"/>
    <property type="project" value="InterPro"/>
</dbReference>
<evidence type="ECO:0000256" key="6">
    <source>
        <dbReference type="ARBA" id="ARBA00023136"/>
    </source>
</evidence>
<proteinExistence type="predicted"/>
<organism evidence="9 11">
    <name type="scientific">Adineta steineri</name>
    <dbReference type="NCBI Taxonomy" id="433720"/>
    <lineage>
        <taxon>Eukaryota</taxon>
        <taxon>Metazoa</taxon>
        <taxon>Spiralia</taxon>
        <taxon>Gnathifera</taxon>
        <taxon>Rotifera</taxon>
        <taxon>Eurotatoria</taxon>
        <taxon>Bdelloidea</taxon>
        <taxon>Adinetida</taxon>
        <taxon>Adinetidae</taxon>
        <taxon>Adineta</taxon>
    </lineage>
</organism>
<dbReference type="GO" id="GO:0006207">
    <property type="term" value="P:'de novo' pyrimidine nucleobase biosynthetic process"/>
    <property type="evidence" value="ECO:0007669"/>
    <property type="project" value="InterPro"/>
</dbReference>
<comment type="cofactor">
    <cofactor evidence="1">
        <name>FMN</name>
        <dbReference type="ChEBI" id="CHEBI:58210"/>
    </cofactor>
</comment>
<dbReference type="Proteomes" id="UP000663832">
    <property type="component" value="Unassembled WGS sequence"/>
</dbReference>
<evidence type="ECO:0000256" key="4">
    <source>
        <dbReference type="ARBA" id="ARBA00022643"/>
    </source>
</evidence>
<keyword evidence="4" id="KW-0288">FMN</keyword>
<evidence type="ECO:0000256" key="7">
    <source>
        <dbReference type="SAM" id="Phobius"/>
    </source>
</evidence>
<dbReference type="InterPro" id="IPR005719">
    <property type="entry name" value="Dihydroorotate_DH_2"/>
</dbReference>
<accession>A0A813UM37</accession>
<dbReference type="GO" id="GO:0009220">
    <property type="term" value="P:pyrimidine ribonucleotide biosynthetic process"/>
    <property type="evidence" value="ECO:0007669"/>
    <property type="project" value="TreeGrafter"/>
</dbReference>
<evidence type="ECO:0000259" key="8">
    <source>
        <dbReference type="Pfam" id="PF01180"/>
    </source>
</evidence>
<keyword evidence="6 7" id="KW-0472">Membrane</keyword>
<dbReference type="InterPro" id="IPR013785">
    <property type="entry name" value="Aldolase_TIM"/>
</dbReference>
<dbReference type="PANTHER" id="PTHR48109:SF4">
    <property type="entry name" value="DIHYDROOROTATE DEHYDROGENASE (QUINONE), MITOCHONDRIAL"/>
    <property type="match status" value="1"/>
</dbReference>
<evidence type="ECO:0000313" key="11">
    <source>
        <dbReference type="Proteomes" id="UP000663832"/>
    </source>
</evidence>
<feature type="transmembrane region" description="Helical" evidence="7">
    <location>
        <begin position="298"/>
        <end position="317"/>
    </location>
</feature>
<keyword evidence="5" id="KW-0560">Oxidoreductase</keyword>
<dbReference type="PANTHER" id="PTHR48109">
    <property type="entry name" value="DIHYDROOROTATE DEHYDROGENASE (QUINONE), MITOCHONDRIAL-RELATED"/>
    <property type="match status" value="1"/>
</dbReference>
<comment type="caution">
    <text evidence="9">The sequence shown here is derived from an EMBL/GenBank/DDBJ whole genome shotgun (WGS) entry which is preliminary data.</text>
</comment>
<dbReference type="AlphaFoldDB" id="A0A813UM37"/>
<keyword evidence="11" id="KW-1185">Reference proteome</keyword>
<evidence type="ECO:0000313" key="10">
    <source>
        <dbReference type="EMBL" id="CAF0868713.1"/>
    </source>
</evidence>
<reference evidence="9" key="1">
    <citation type="submission" date="2021-02" db="EMBL/GenBank/DDBJ databases">
        <authorList>
            <person name="Nowell W R."/>
        </authorList>
    </citation>
    <scope>NUCLEOTIDE SEQUENCE</scope>
</reference>
<dbReference type="Pfam" id="PF01180">
    <property type="entry name" value="DHO_dh"/>
    <property type="match status" value="1"/>
</dbReference>
<dbReference type="Proteomes" id="UP000663877">
    <property type="component" value="Unassembled WGS sequence"/>
</dbReference>
<dbReference type="InterPro" id="IPR050074">
    <property type="entry name" value="DHO_dehydrogenase"/>
</dbReference>
<keyword evidence="3" id="KW-0285">Flavoprotein</keyword>
<dbReference type="NCBIfam" id="TIGR01036">
    <property type="entry name" value="pyrD_sub2"/>
    <property type="match status" value="1"/>
</dbReference>
<comment type="pathway">
    <text evidence="2">Pyrimidine metabolism; UMP biosynthesis via de novo pathway.</text>
</comment>
<dbReference type="Gene3D" id="3.20.20.70">
    <property type="entry name" value="Aldolase class I"/>
    <property type="match status" value="1"/>
</dbReference>